<dbReference type="EMBL" id="KF121841">
    <property type="protein sequence ID" value="AIA89133.1"/>
    <property type="molecule type" value="Genomic_DNA"/>
</dbReference>
<dbReference type="AlphaFoldDB" id="A0A060BXI3"/>
<dbReference type="InterPro" id="IPR043148">
    <property type="entry name" value="TagF_C"/>
</dbReference>
<proteinExistence type="predicted"/>
<feature type="non-terminal residue" evidence="1">
    <location>
        <position position="137"/>
    </location>
</feature>
<feature type="non-terminal residue" evidence="1">
    <location>
        <position position="1"/>
    </location>
</feature>
<reference evidence="1" key="1">
    <citation type="journal article" date="2013" name="Environ. Microbiol.">
        <title>Seasonally variable intestinal metagenomes of the red palm weevil (Rhynchophorus ferrugineus).</title>
        <authorList>
            <person name="Jia S."/>
            <person name="Zhang X."/>
            <person name="Zhang G."/>
            <person name="Yin A."/>
            <person name="Zhang S."/>
            <person name="Li F."/>
            <person name="Wang L."/>
            <person name="Zhao D."/>
            <person name="Yun Q."/>
            <person name="Tala"/>
            <person name="Wang J."/>
            <person name="Sun G."/>
            <person name="Baabdullah M."/>
            <person name="Yu X."/>
            <person name="Hu S."/>
            <person name="Al-Mssallem I.S."/>
            <person name="Yu J."/>
        </authorList>
    </citation>
    <scope>NUCLEOTIDE SEQUENCE</scope>
</reference>
<dbReference type="Gene3D" id="3.40.50.12580">
    <property type="match status" value="1"/>
</dbReference>
<dbReference type="Pfam" id="PF04464">
    <property type="entry name" value="Glyphos_transf"/>
    <property type="match status" value="1"/>
</dbReference>
<name>A0A060BXI3_9PROT</name>
<evidence type="ECO:0000313" key="1">
    <source>
        <dbReference type="EMBL" id="AIA89133.1"/>
    </source>
</evidence>
<protein>
    <submittedName>
        <fullName evidence="1">CAZy families GT2 protein</fullName>
    </submittedName>
</protein>
<dbReference type="GO" id="GO:0016020">
    <property type="term" value="C:membrane"/>
    <property type="evidence" value="ECO:0007669"/>
    <property type="project" value="InterPro"/>
</dbReference>
<organism evidence="1">
    <name type="scientific">uncultured Nitrosomonas sp</name>
    <dbReference type="NCBI Taxonomy" id="156424"/>
    <lineage>
        <taxon>Bacteria</taxon>
        <taxon>Pseudomonadati</taxon>
        <taxon>Pseudomonadota</taxon>
        <taxon>Betaproteobacteria</taxon>
        <taxon>Nitrosomonadales</taxon>
        <taxon>Nitrosomonadaceae</taxon>
        <taxon>Nitrosomonas</taxon>
        <taxon>environmental samples</taxon>
    </lineage>
</organism>
<dbReference type="GO" id="GO:0047355">
    <property type="term" value="F:CDP-glycerol glycerophosphotransferase activity"/>
    <property type="evidence" value="ECO:0007669"/>
    <property type="project" value="InterPro"/>
</dbReference>
<accession>A0A060BXI3</accession>
<dbReference type="InterPro" id="IPR007554">
    <property type="entry name" value="Glycerophosphate_synth"/>
</dbReference>
<sequence length="137" mass="15379">TASVKGDLSPWLNGKDPELVVASTEPEYDYLTGVSPYKYSTKEVRLTGLPRHDALLAKDRAVPDDDKRLIVLAPTWRKYLVGQLSGKSAQRALNDGFLDSEFARRWQELLTHPRLHAFAADHGLTVAFLPHPNIQPY</sequence>